<dbReference type="Gene3D" id="1.50.10.20">
    <property type="match status" value="1"/>
</dbReference>
<dbReference type="Proteomes" id="UP000676194">
    <property type="component" value="Chromosome"/>
</dbReference>
<evidence type="ECO:0000313" key="2">
    <source>
        <dbReference type="Proteomes" id="UP000676194"/>
    </source>
</evidence>
<protein>
    <recommendedName>
        <fullName evidence="3">Squalene--hopene cyclase</fullName>
    </recommendedName>
</protein>
<gene>
    <name evidence="1" type="ORF">KIH39_10765</name>
</gene>
<dbReference type="AlphaFoldDB" id="A0A8E6BAN6"/>
<name>A0A8E6BAN6_9BACT</name>
<evidence type="ECO:0008006" key="3">
    <source>
        <dbReference type="Google" id="ProtNLM"/>
    </source>
</evidence>
<reference evidence="1" key="1">
    <citation type="submission" date="2021-05" db="EMBL/GenBank/DDBJ databases">
        <title>Complete genome sequence of the cellulolytic planctomycete Telmatocola sphagniphila SP2T and characterization of the first cellulase from planctomycetes.</title>
        <authorList>
            <person name="Rakitin A.L."/>
            <person name="Beletsky A.V."/>
            <person name="Naumoff D.G."/>
            <person name="Kulichevskaya I.S."/>
            <person name="Mardanov A.V."/>
            <person name="Ravin N.V."/>
            <person name="Dedysh S.N."/>
        </authorList>
    </citation>
    <scope>NUCLEOTIDE SEQUENCE</scope>
    <source>
        <strain evidence="1">SP2T</strain>
    </source>
</reference>
<accession>A0A8E6BAN6</accession>
<dbReference type="SUPFAM" id="SSF48239">
    <property type="entry name" value="Terpenoid cyclases/Protein prenyltransferases"/>
    <property type="match status" value="1"/>
</dbReference>
<dbReference type="InterPro" id="IPR008930">
    <property type="entry name" value="Terpenoid_cyclase/PrenylTrfase"/>
</dbReference>
<dbReference type="RefSeq" id="WP_213499329.1">
    <property type="nucleotide sequence ID" value="NZ_CP074694.1"/>
</dbReference>
<keyword evidence="2" id="KW-1185">Reference proteome</keyword>
<proteinExistence type="predicted"/>
<evidence type="ECO:0000313" key="1">
    <source>
        <dbReference type="EMBL" id="QVL34359.1"/>
    </source>
</evidence>
<dbReference type="EMBL" id="CP074694">
    <property type="protein sequence ID" value="QVL34359.1"/>
    <property type="molecule type" value="Genomic_DNA"/>
</dbReference>
<dbReference type="KEGG" id="tsph:KIH39_10765"/>
<sequence>MTRWPSLLCLLTLSFTGSKVRSEERIDWDKKKAAEYLDSRAKTWFEFDGGFRGEGTTRSSCISCHTGLPYILARAELRKSNSEVEPTPSEAKFLAQTRMRVNSWSELSDPKYSLFYSHSEDKKRQSWGTEAVINALVLGLEDRRTGRKSPSSETEKALANLWKVQIPEGKQKGSWDWLDFGLQPWESEEGHYFGSALAAVALGQVPGYLGSAKAAPEIQKKIENLKDYLRGQSANQSLFNKIWLLWAATQWPELLTAAEKQKICSEVLSKQQADGGWNLASLGHYSRHDETPEENSSDGYATGLVLHVLQLAGFERSDAKISSGLRWLGKNQSPTGEWLATSLNKKRDPNSHVGKFMSDSATGFAVLGLSH</sequence>
<organism evidence="1 2">
    <name type="scientific">Telmatocola sphagniphila</name>
    <dbReference type="NCBI Taxonomy" id="1123043"/>
    <lineage>
        <taxon>Bacteria</taxon>
        <taxon>Pseudomonadati</taxon>
        <taxon>Planctomycetota</taxon>
        <taxon>Planctomycetia</taxon>
        <taxon>Gemmatales</taxon>
        <taxon>Gemmataceae</taxon>
    </lineage>
</organism>